<dbReference type="AlphaFoldDB" id="A0A847UPJ4"/>
<protein>
    <submittedName>
        <fullName evidence="1">Uncharacterized protein</fullName>
    </submittedName>
</protein>
<dbReference type="Proteomes" id="UP000641625">
    <property type="component" value="Unassembled WGS sequence"/>
</dbReference>
<name>A0A847UPJ4_HALAR</name>
<evidence type="ECO:0000313" key="1">
    <source>
        <dbReference type="EMBL" id="NLV13991.1"/>
    </source>
</evidence>
<proteinExistence type="predicted"/>
<organism evidence="1 2">
    <name type="scientific">Haloarcula argentinensis</name>
    <dbReference type="NCBI Taxonomy" id="43776"/>
    <lineage>
        <taxon>Archaea</taxon>
        <taxon>Methanobacteriati</taxon>
        <taxon>Methanobacteriota</taxon>
        <taxon>Stenosarchaea group</taxon>
        <taxon>Halobacteria</taxon>
        <taxon>Halobacteriales</taxon>
        <taxon>Haloarculaceae</taxon>
        <taxon>Haloarcula</taxon>
    </lineage>
</organism>
<accession>A0A847UPJ4</accession>
<sequence>MIGNTPEFENSTSDECFDRLLDAGLFDIVWIGSGVRGRMIVFETWNGDVITAMWMPAPAKVHTISVRIVKFVVRSSRPLNINSSGVSITEAVTEWDF</sequence>
<evidence type="ECO:0000313" key="2">
    <source>
        <dbReference type="Proteomes" id="UP000641625"/>
    </source>
</evidence>
<reference evidence="1" key="1">
    <citation type="submission" date="2019-12" db="EMBL/GenBank/DDBJ databases">
        <title>Whole genome sequencing of Haloarcula argentinensis strain pws5.</title>
        <authorList>
            <person name="Verma D.K."/>
            <person name="Gopal K."/>
            <person name="Prasad E.S."/>
        </authorList>
    </citation>
    <scope>NUCLEOTIDE SEQUENCE</scope>
    <source>
        <strain evidence="1">Pws5</strain>
    </source>
</reference>
<comment type="caution">
    <text evidence="1">The sequence shown here is derived from an EMBL/GenBank/DDBJ whole genome shotgun (WGS) entry which is preliminary data.</text>
</comment>
<gene>
    <name evidence="1" type="ORF">GOC77_12020</name>
</gene>
<dbReference type="EMBL" id="WOWA01000005">
    <property type="protein sequence ID" value="NLV13991.1"/>
    <property type="molecule type" value="Genomic_DNA"/>
</dbReference>